<feature type="transmembrane region" description="Helical" evidence="2">
    <location>
        <begin position="60"/>
        <end position="81"/>
    </location>
</feature>
<keyword evidence="2" id="KW-1133">Transmembrane helix</keyword>
<dbReference type="PANTHER" id="PTHR42069:SF1">
    <property type="entry name" value="MARVEL DOMAIN-CONTAINING PROTEIN"/>
    <property type="match status" value="1"/>
</dbReference>
<comment type="caution">
    <text evidence="3">The sequence shown here is derived from an EMBL/GenBank/DDBJ whole genome shotgun (WGS) entry which is preliminary data.</text>
</comment>
<name>A0A1B8AI77_FUSPO</name>
<accession>A0A1B8AI77</accession>
<protein>
    <recommendedName>
        <fullName evidence="5">MARVEL domain-containing protein</fullName>
    </recommendedName>
</protein>
<keyword evidence="4" id="KW-1185">Reference proteome</keyword>
<evidence type="ECO:0000256" key="1">
    <source>
        <dbReference type="SAM" id="MobiDB-lite"/>
    </source>
</evidence>
<evidence type="ECO:0000313" key="3">
    <source>
        <dbReference type="EMBL" id="OBS20259.1"/>
    </source>
</evidence>
<proteinExistence type="predicted"/>
<feature type="transmembrane region" description="Helical" evidence="2">
    <location>
        <begin position="206"/>
        <end position="227"/>
    </location>
</feature>
<keyword evidence="2" id="KW-0812">Transmembrane</keyword>
<sequence length="244" mass="27272">MDLSEPSGYESYSNRLDPHDEVDNAHVEKAARLSSDEQALLKQRRAPPKSKGGALDSIRLALRVLILLVNLSILGLLAHGVNVWQTTHNSIDRNEDGWVRTRWPSIKMLSTWLMLAMAIFAPVVQIVALVTRLSFFRSMRDGAVHNVAVFVSSGLVIAGWIAASVYLIVDKEVLKNNHWDLWSWSCQNNSRQSYIPWASLCTEMTFTYAASLGVMLLEIVTLVLFVASLRGMNILGKYNRASSN</sequence>
<evidence type="ECO:0000256" key="2">
    <source>
        <dbReference type="SAM" id="Phobius"/>
    </source>
</evidence>
<organism evidence="3 4">
    <name type="scientific">Fusarium poae</name>
    <dbReference type="NCBI Taxonomy" id="36050"/>
    <lineage>
        <taxon>Eukaryota</taxon>
        <taxon>Fungi</taxon>
        <taxon>Dikarya</taxon>
        <taxon>Ascomycota</taxon>
        <taxon>Pezizomycotina</taxon>
        <taxon>Sordariomycetes</taxon>
        <taxon>Hypocreomycetidae</taxon>
        <taxon>Hypocreales</taxon>
        <taxon>Nectriaceae</taxon>
        <taxon>Fusarium</taxon>
    </lineage>
</organism>
<evidence type="ECO:0008006" key="5">
    <source>
        <dbReference type="Google" id="ProtNLM"/>
    </source>
</evidence>
<dbReference type="STRING" id="36050.A0A1B8AI77"/>
<keyword evidence="2" id="KW-0472">Membrane</keyword>
<gene>
    <name evidence="3" type="ORF">FPOA_06643</name>
</gene>
<evidence type="ECO:0000313" key="4">
    <source>
        <dbReference type="Proteomes" id="UP000091967"/>
    </source>
</evidence>
<dbReference type="AlphaFoldDB" id="A0A1B8AI77"/>
<reference evidence="3 4" key="1">
    <citation type="submission" date="2016-06" db="EMBL/GenBank/DDBJ databases">
        <title>Living apart together: crosstalk between the core and supernumerary genomes in a fungal plant pathogen.</title>
        <authorList>
            <person name="Vanheule A."/>
            <person name="Audenaert K."/>
            <person name="Warris S."/>
            <person name="Van De Geest H."/>
            <person name="Schijlen E."/>
            <person name="Hofte M."/>
            <person name="De Saeger S."/>
            <person name="Haesaert G."/>
            <person name="Waalwijk C."/>
            <person name="Van Der Lee T."/>
        </authorList>
    </citation>
    <scope>NUCLEOTIDE SEQUENCE [LARGE SCALE GENOMIC DNA]</scope>
    <source>
        <strain evidence="3 4">2516</strain>
    </source>
</reference>
<dbReference type="Proteomes" id="UP000091967">
    <property type="component" value="Unassembled WGS sequence"/>
</dbReference>
<feature type="region of interest" description="Disordered" evidence="1">
    <location>
        <begin position="34"/>
        <end position="53"/>
    </location>
</feature>
<feature type="region of interest" description="Disordered" evidence="1">
    <location>
        <begin position="1"/>
        <end position="21"/>
    </location>
</feature>
<dbReference type="PANTHER" id="PTHR42069">
    <property type="entry name" value="HYPHAL ANASTAMOSIS-8 PROTEIN"/>
    <property type="match status" value="1"/>
</dbReference>
<dbReference type="OMA" id="RWASIKM"/>
<dbReference type="EMBL" id="LYXU01000003">
    <property type="protein sequence ID" value="OBS20259.1"/>
    <property type="molecule type" value="Genomic_DNA"/>
</dbReference>
<feature type="transmembrane region" description="Helical" evidence="2">
    <location>
        <begin position="112"/>
        <end position="135"/>
    </location>
</feature>
<feature type="transmembrane region" description="Helical" evidence="2">
    <location>
        <begin position="147"/>
        <end position="169"/>
    </location>
</feature>